<feature type="domain" description="Glycosyltransferase 2-like" evidence="1">
    <location>
        <begin position="231"/>
        <end position="390"/>
    </location>
</feature>
<comment type="caution">
    <text evidence="2">The sequence shown here is derived from an EMBL/GenBank/DDBJ whole genome shotgun (WGS) entry which is preliminary data.</text>
</comment>
<dbReference type="Proteomes" id="UP000305471">
    <property type="component" value="Unassembled WGS sequence"/>
</dbReference>
<evidence type="ECO:0000313" key="2">
    <source>
        <dbReference type="EMBL" id="TKB01523.1"/>
    </source>
</evidence>
<protein>
    <submittedName>
        <fullName evidence="2">Glycosyltransferase family 2 protein</fullName>
    </submittedName>
</protein>
<dbReference type="CDD" id="cd04186">
    <property type="entry name" value="GT_2_like_c"/>
    <property type="match status" value="1"/>
</dbReference>
<reference evidence="2 3" key="1">
    <citation type="submission" date="2019-04" db="EMBL/GenBank/DDBJ databases">
        <title>Alteromonas portus sp. nov., an alginate lyase-excreting marine bacterium.</title>
        <authorList>
            <person name="Huang H."/>
            <person name="Mo K."/>
            <person name="Bao S."/>
        </authorList>
    </citation>
    <scope>NUCLEOTIDE SEQUENCE [LARGE SCALE GENOMIC DNA]</scope>
    <source>
        <strain evidence="2 3">HB161718</strain>
    </source>
</reference>
<dbReference type="EMBL" id="SWCO01000010">
    <property type="protein sequence ID" value="TKB01523.1"/>
    <property type="molecule type" value="Genomic_DNA"/>
</dbReference>
<sequence length="760" mass="86500">MLSKVLKPSNLKRLAYRLAKKLIIVPHHQLTETTSESNGSSWVTTGDDPQFIIHPARRIPSRNFSKGWYLLRVKITEANHQSHIGKLYSNLQKGELATVDVPWHSTKYVNRLFYLESNNSMLRFDPCEAETEFTMNTFMISKVPSFIAMRHMKQRLYKLLSHLDNVEEYLDTNVKLNGGKLIETVYEEYNKTFSTGAMEKSYPFWVEFDEARALEKMKQTFTQAQSEVKFSIILPTYNTDPIYLKECIDSVLQQTHKNWELCIADDASTNAETINTLKSYAQKHANIKLNLLSENGHISKASNAALNMVTNDYVLLLDHDDTLPAHTLSFFAKAITDNTKAKVLYGDEDKIDEQGNRHQPHFKSGWNPDLLLSQNYICHPVVYKTSVLKKIGGFRVGVEGSQDHDLLLRATAGLNDDEVVHLPFILYHWRVIENSTASNASAKSYTTDAGIKAIKDFLDQSGQNASVEKGKYPNTYKVNWALPDEQPLVSLVIPTRDGYDILKQCLESIYDKTSYKNFEIIVVDNQTTCNKTLGLFSEYTSTKTNFRVLKWDKPFNYSAINNFAVSQAKGEVVGLVNNDIEVINKEWLSEMVSHALRPEIGCVGAKLYYPNDTIQHAGVILGIGGVAGHSHKYFHKSEPGYFTRLHLVQNMSAVTAACLLVRKSVFEEVGGLNEQDLTVAFNDVDFCLKVHTAGYRNLFTPWAELYHHESISRGEEDTPEKVARFNKESEYMKEKWKKLLCNDTAYNPNLSNTHENFSLR</sequence>
<dbReference type="Gene3D" id="3.90.550.10">
    <property type="entry name" value="Spore Coat Polysaccharide Biosynthesis Protein SpsA, Chain A"/>
    <property type="match status" value="2"/>
</dbReference>
<gene>
    <name evidence="2" type="ORF">E5672_17080</name>
</gene>
<proteinExistence type="predicted"/>
<feature type="domain" description="Glycosyltransferase 2-like" evidence="1">
    <location>
        <begin position="490"/>
        <end position="669"/>
    </location>
</feature>
<dbReference type="OrthoDB" id="9179784at2"/>
<name>A0A4U0ZE52_9ALTE</name>
<dbReference type="CDD" id="cd04184">
    <property type="entry name" value="GT2_RfbC_Mx_like"/>
    <property type="match status" value="1"/>
</dbReference>
<dbReference type="PANTHER" id="PTHR43179:SF7">
    <property type="entry name" value="RHAMNOSYLTRANSFERASE WBBL"/>
    <property type="match status" value="1"/>
</dbReference>
<dbReference type="Pfam" id="PF00535">
    <property type="entry name" value="Glycos_transf_2"/>
    <property type="match status" value="2"/>
</dbReference>
<dbReference type="InterPro" id="IPR029044">
    <property type="entry name" value="Nucleotide-diphossugar_trans"/>
</dbReference>
<dbReference type="AlphaFoldDB" id="A0A4U0ZE52"/>
<accession>A0A4U0ZE52</accession>
<dbReference type="RefSeq" id="WP_136783352.1">
    <property type="nucleotide sequence ID" value="NZ_SWCO01000010.1"/>
</dbReference>
<keyword evidence="2" id="KW-0808">Transferase</keyword>
<organism evidence="2 3">
    <name type="scientific">Alteromonas portus</name>
    <dbReference type="NCBI Taxonomy" id="2565549"/>
    <lineage>
        <taxon>Bacteria</taxon>
        <taxon>Pseudomonadati</taxon>
        <taxon>Pseudomonadota</taxon>
        <taxon>Gammaproteobacteria</taxon>
        <taxon>Alteromonadales</taxon>
        <taxon>Alteromonadaceae</taxon>
        <taxon>Alteromonas/Salinimonas group</taxon>
        <taxon>Alteromonas</taxon>
    </lineage>
</organism>
<dbReference type="GO" id="GO:0016757">
    <property type="term" value="F:glycosyltransferase activity"/>
    <property type="evidence" value="ECO:0007669"/>
    <property type="project" value="UniProtKB-KW"/>
</dbReference>
<dbReference type="InterPro" id="IPR001173">
    <property type="entry name" value="Glyco_trans_2-like"/>
</dbReference>
<dbReference type="PANTHER" id="PTHR43179">
    <property type="entry name" value="RHAMNOSYLTRANSFERASE WBBL"/>
    <property type="match status" value="1"/>
</dbReference>
<keyword evidence="3" id="KW-1185">Reference proteome</keyword>
<evidence type="ECO:0000259" key="1">
    <source>
        <dbReference type="Pfam" id="PF00535"/>
    </source>
</evidence>
<evidence type="ECO:0000313" key="3">
    <source>
        <dbReference type="Proteomes" id="UP000305471"/>
    </source>
</evidence>
<dbReference type="SUPFAM" id="SSF53448">
    <property type="entry name" value="Nucleotide-diphospho-sugar transferases"/>
    <property type="match status" value="2"/>
</dbReference>